<sequence>MSLTNVDLMARPAVHEGHRTAASVARPAAPVVPVARASADDHTLAPESCEVAVTYSVVVPVYGNEATIPRLVARLATLSREADAPLEVVFVVDGSPDGSLLLLRRLLPGSGLRAQLVTLSRNYGSFPAIRAGLAVARGDFVAVMAADLQEPVSLVEDIFARLATGDYDVAVGVRAGRTDPALSSLASRTFWGTYRRFVQKDLPAGGVDMFGCTRQVATELLRLEESNTSLVGLLYWLGFRRAEVPYVRQEREHGKSGWTFRKKLRYMTDSIFSFTDLPITVLIAAGLLGVASSTVAGVAVLLAWATGNVEVAGYTPLMLMLFLLCSSILLALGIVGSYVWRTYENSKQRPSAIPMAHEHFTPAERG</sequence>
<evidence type="ECO:0000313" key="4">
    <source>
        <dbReference type="EMBL" id="RZU33076.1"/>
    </source>
</evidence>
<dbReference type="GO" id="GO:0016740">
    <property type="term" value="F:transferase activity"/>
    <property type="evidence" value="ECO:0007669"/>
    <property type="project" value="UniProtKB-KW"/>
</dbReference>
<evidence type="ECO:0000313" key="5">
    <source>
        <dbReference type="Proteomes" id="UP000292507"/>
    </source>
</evidence>
<dbReference type="EMBL" id="SHKV01000001">
    <property type="protein sequence ID" value="RZU33076.1"/>
    <property type="molecule type" value="Genomic_DNA"/>
</dbReference>
<proteinExistence type="inferred from homology"/>
<dbReference type="InterPro" id="IPR001173">
    <property type="entry name" value="Glyco_trans_2-like"/>
</dbReference>
<evidence type="ECO:0000256" key="1">
    <source>
        <dbReference type="ARBA" id="ARBA00006739"/>
    </source>
</evidence>
<feature type="domain" description="Glycosyltransferase 2-like" evidence="3">
    <location>
        <begin position="56"/>
        <end position="187"/>
    </location>
</feature>
<name>A0A4V2G2H0_9ACTN</name>
<organism evidence="4 5">
    <name type="scientific">Blastococcus saxobsidens</name>
    <dbReference type="NCBI Taxonomy" id="138336"/>
    <lineage>
        <taxon>Bacteria</taxon>
        <taxon>Bacillati</taxon>
        <taxon>Actinomycetota</taxon>
        <taxon>Actinomycetes</taxon>
        <taxon>Geodermatophilales</taxon>
        <taxon>Geodermatophilaceae</taxon>
        <taxon>Blastococcus</taxon>
    </lineage>
</organism>
<dbReference type="SUPFAM" id="SSF53448">
    <property type="entry name" value="Nucleotide-diphospho-sugar transferases"/>
    <property type="match status" value="1"/>
</dbReference>
<dbReference type="CDD" id="cd04187">
    <property type="entry name" value="DPM1_like_bac"/>
    <property type="match status" value="1"/>
</dbReference>
<dbReference type="InterPro" id="IPR050256">
    <property type="entry name" value="Glycosyltransferase_2"/>
</dbReference>
<dbReference type="GO" id="GO:0005886">
    <property type="term" value="C:plasma membrane"/>
    <property type="evidence" value="ECO:0007669"/>
    <property type="project" value="TreeGrafter"/>
</dbReference>
<evidence type="ECO:0000259" key="3">
    <source>
        <dbReference type="Pfam" id="PF00535"/>
    </source>
</evidence>
<comment type="similarity">
    <text evidence="1">Belongs to the glycosyltransferase 2 family.</text>
</comment>
<keyword evidence="2" id="KW-0812">Transmembrane</keyword>
<dbReference type="PANTHER" id="PTHR48090:SF8">
    <property type="entry name" value="GLYCOSYLTRANSFERASE CSBB-RELATED"/>
    <property type="match status" value="1"/>
</dbReference>
<dbReference type="Pfam" id="PF00535">
    <property type="entry name" value="Glycos_transf_2"/>
    <property type="match status" value="1"/>
</dbReference>
<dbReference type="Proteomes" id="UP000292507">
    <property type="component" value="Unassembled WGS sequence"/>
</dbReference>
<dbReference type="InterPro" id="IPR029044">
    <property type="entry name" value="Nucleotide-diphossugar_trans"/>
</dbReference>
<accession>A0A4V2G2H0</accession>
<reference evidence="4 5" key="1">
    <citation type="submission" date="2019-02" db="EMBL/GenBank/DDBJ databases">
        <title>Sequencing the genomes of 1000 actinobacteria strains.</title>
        <authorList>
            <person name="Klenk H.-P."/>
        </authorList>
    </citation>
    <scope>NUCLEOTIDE SEQUENCE [LARGE SCALE GENOMIC DNA]</scope>
    <source>
        <strain evidence="4 5">DSM 44509</strain>
    </source>
</reference>
<feature type="transmembrane region" description="Helical" evidence="2">
    <location>
        <begin position="316"/>
        <end position="340"/>
    </location>
</feature>
<keyword evidence="2" id="KW-0472">Membrane</keyword>
<dbReference type="AlphaFoldDB" id="A0A4V2G2H0"/>
<keyword evidence="2" id="KW-1133">Transmembrane helix</keyword>
<evidence type="ECO:0000256" key="2">
    <source>
        <dbReference type="SAM" id="Phobius"/>
    </source>
</evidence>
<dbReference type="Gene3D" id="3.90.550.10">
    <property type="entry name" value="Spore Coat Polysaccharide Biosynthesis Protein SpsA, Chain A"/>
    <property type="match status" value="1"/>
</dbReference>
<comment type="caution">
    <text evidence="4">The sequence shown here is derived from an EMBL/GenBank/DDBJ whole genome shotgun (WGS) entry which is preliminary data.</text>
</comment>
<dbReference type="RefSeq" id="WP_207225831.1">
    <property type="nucleotide sequence ID" value="NZ_POQT01000007.1"/>
</dbReference>
<dbReference type="PANTHER" id="PTHR48090">
    <property type="entry name" value="UNDECAPRENYL-PHOSPHATE 4-DEOXY-4-FORMAMIDO-L-ARABINOSE TRANSFERASE-RELATED"/>
    <property type="match status" value="1"/>
</dbReference>
<protein>
    <submittedName>
        <fullName evidence="4">Glycosyltransferase involved in cell wall biosynthesis</fullName>
    </submittedName>
</protein>
<keyword evidence="4" id="KW-0808">Transferase</keyword>
<keyword evidence="5" id="KW-1185">Reference proteome</keyword>
<gene>
    <name evidence="4" type="ORF">BKA19_2791</name>
</gene>
<feature type="transmembrane region" description="Helical" evidence="2">
    <location>
        <begin position="271"/>
        <end position="304"/>
    </location>
</feature>